<dbReference type="SMART" id="SM00382">
    <property type="entry name" value="AAA"/>
    <property type="match status" value="1"/>
</dbReference>
<proteinExistence type="inferred from homology"/>
<feature type="domain" description="ABC transporter" evidence="6">
    <location>
        <begin position="1"/>
        <end position="215"/>
    </location>
</feature>
<evidence type="ECO:0000256" key="5">
    <source>
        <dbReference type="SAM" id="MobiDB-lite"/>
    </source>
</evidence>
<dbReference type="SUPFAM" id="SSF52540">
    <property type="entry name" value="P-loop containing nucleoside triphosphate hydrolases"/>
    <property type="match status" value="1"/>
</dbReference>
<dbReference type="InterPro" id="IPR017871">
    <property type="entry name" value="ABC_transporter-like_CS"/>
</dbReference>
<accession>A0A934NEZ8</accession>
<dbReference type="EMBL" id="JAEKNN010000005">
    <property type="protein sequence ID" value="MBJ7607925.1"/>
    <property type="molecule type" value="Genomic_DNA"/>
</dbReference>
<name>A0A934NEZ8_9BACT</name>
<evidence type="ECO:0000256" key="3">
    <source>
        <dbReference type="ARBA" id="ARBA00022741"/>
    </source>
</evidence>
<dbReference type="PROSITE" id="PS50893">
    <property type="entry name" value="ABC_TRANSPORTER_2"/>
    <property type="match status" value="1"/>
</dbReference>
<protein>
    <submittedName>
        <fullName evidence="7">ATP-binding cassette domain-containing protein</fullName>
    </submittedName>
</protein>
<evidence type="ECO:0000256" key="4">
    <source>
        <dbReference type="ARBA" id="ARBA00022840"/>
    </source>
</evidence>
<gene>
    <name evidence="7" type="ORF">JF887_00630</name>
</gene>
<dbReference type="InterPro" id="IPR003593">
    <property type="entry name" value="AAA+_ATPase"/>
</dbReference>
<dbReference type="PANTHER" id="PTHR43335:SF4">
    <property type="entry name" value="ABC TRANSPORTER, ATP-BINDING PROTEIN"/>
    <property type="match status" value="1"/>
</dbReference>
<dbReference type="Proteomes" id="UP000614410">
    <property type="component" value="Unassembled WGS sequence"/>
</dbReference>
<dbReference type="GO" id="GO:0016887">
    <property type="term" value="F:ATP hydrolysis activity"/>
    <property type="evidence" value="ECO:0007669"/>
    <property type="project" value="InterPro"/>
</dbReference>
<dbReference type="Pfam" id="PF00005">
    <property type="entry name" value="ABC_tran"/>
    <property type="match status" value="1"/>
</dbReference>
<dbReference type="PANTHER" id="PTHR43335">
    <property type="entry name" value="ABC TRANSPORTER, ATP-BINDING PROTEIN"/>
    <property type="match status" value="1"/>
</dbReference>
<dbReference type="InterPro" id="IPR027417">
    <property type="entry name" value="P-loop_NTPase"/>
</dbReference>
<feature type="region of interest" description="Disordered" evidence="5">
    <location>
        <begin position="281"/>
        <end position="300"/>
    </location>
</feature>
<evidence type="ECO:0000256" key="1">
    <source>
        <dbReference type="ARBA" id="ARBA00005417"/>
    </source>
</evidence>
<dbReference type="GO" id="GO:0005524">
    <property type="term" value="F:ATP binding"/>
    <property type="evidence" value="ECO:0007669"/>
    <property type="project" value="UniProtKB-KW"/>
</dbReference>
<dbReference type="AlphaFoldDB" id="A0A934NEZ8"/>
<dbReference type="InterPro" id="IPR003439">
    <property type="entry name" value="ABC_transporter-like_ATP-bd"/>
</dbReference>
<evidence type="ECO:0000259" key="6">
    <source>
        <dbReference type="PROSITE" id="PS50893"/>
    </source>
</evidence>
<evidence type="ECO:0000313" key="7">
    <source>
        <dbReference type="EMBL" id="MBJ7607925.1"/>
    </source>
</evidence>
<evidence type="ECO:0000313" key="8">
    <source>
        <dbReference type="Proteomes" id="UP000614410"/>
    </source>
</evidence>
<reference evidence="7 8" key="1">
    <citation type="submission" date="2020-10" db="EMBL/GenBank/DDBJ databases">
        <title>Ca. Dormibacterota MAGs.</title>
        <authorList>
            <person name="Montgomery K."/>
        </authorList>
    </citation>
    <scope>NUCLEOTIDE SEQUENCE [LARGE SCALE GENOMIC DNA]</scope>
    <source>
        <strain evidence="7">Mitchell_Peninsula_5</strain>
    </source>
</reference>
<comment type="caution">
    <text evidence="7">The sequence shown here is derived from an EMBL/GenBank/DDBJ whole genome shotgun (WGS) entry which is preliminary data.</text>
</comment>
<evidence type="ECO:0000256" key="2">
    <source>
        <dbReference type="ARBA" id="ARBA00022448"/>
    </source>
</evidence>
<keyword evidence="2" id="KW-0813">Transport</keyword>
<organism evidence="7 8">
    <name type="scientific">Candidatus Amunia macphersoniae</name>
    <dbReference type="NCBI Taxonomy" id="3127014"/>
    <lineage>
        <taxon>Bacteria</taxon>
        <taxon>Bacillati</taxon>
        <taxon>Candidatus Dormiibacterota</taxon>
        <taxon>Candidatus Dormibacteria</taxon>
        <taxon>Candidatus Aeolococcales</taxon>
        <taxon>Candidatus Aeolococcaceae</taxon>
        <taxon>Candidatus Amunia</taxon>
    </lineage>
</organism>
<keyword evidence="4 7" id="KW-0067">ATP-binding</keyword>
<keyword evidence="3" id="KW-0547">Nucleotide-binding</keyword>
<sequence>MRAVQDLSFTVEPGRVTGFLGPNGAGKTTTMRVVLGLAEPTSGSATVAGVPYAQLPHPGRTVGAVLESTSFHPARSARDHLRIYAAAAGVTDRRADEVLAMVGLTPVAGQPVKGFSLGMRQRLALATAMLGDPAVLILDEPANGLDPEGIVWLRGFLRHLAHTDGRTVLVSSHVLSEVEQTVDSVVIIAHGHLVHEGTLDELRGERAVGVVVQTPTPETLVEPLRSLGATVTRAGEHGLQVTGASAATVGHAAWEAGVELHGLREEASSLEQVFIEMTEDVPAPVGDAAPSAQPAPGTTA</sequence>
<comment type="similarity">
    <text evidence="1">Belongs to the ABC transporter superfamily.</text>
</comment>
<dbReference type="Gene3D" id="3.40.50.300">
    <property type="entry name" value="P-loop containing nucleotide triphosphate hydrolases"/>
    <property type="match status" value="1"/>
</dbReference>
<dbReference type="PROSITE" id="PS00211">
    <property type="entry name" value="ABC_TRANSPORTER_1"/>
    <property type="match status" value="1"/>
</dbReference>